<dbReference type="PANTHER" id="PTHR12318">
    <property type="entry name" value="TESTOSTERONE-REGULATED PROTEIN RP2"/>
    <property type="match status" value="1"/>
</dbReference>
<comment type="similarity">
    <text evidence="3">Belongs to the eukaryotic ribosomal protein eS21 family.</text>
</comment>
<dbReference type="GO" id="GO:0042274">
    <property type="term" value="P:ribosomal small subunit biogenesis"/>
    <property type="evidence" value="ECO:0007669"/>
    <property type="project" value="UniProtKB-ARBA"/>
</dbReference>
<keyword evidence="8" id="KW-0464">Manganese</keyword>
<dbReference type="EMBL" id="JPOX01000013">
    <property type="protein sequence ID" value="KFX48198.1"/>
    <property type="molecule type" value="Genomic_DNA"/>
</dbReference>
<protein>
    <submittedName>
        <fullName evidence="12">40S ribosomal protein S21</fullName>
    </submittedName>
</protein>
<dbReference type="Pfam" id="PF01249">
    <property type="entry name" value="Ribosomal_S21e"/>
    <property type="match status" value="1"/>
</dbReference>
<keyword evidence="9" id="KW-0687">Ribonucleoprotein</keyword>
<dbReference type="InterPro" id="IPR000086">
    <property type="entry name" value="NUDIX_hydrolase_dom"/>
</dbReference>
<dbReference type="FunFam" id="3.30.1230.20:FF:000001">
    <property type="entry name" value="40S ribosomal protein S21"/>
    <property type="match status" value="1"/>
</dbReference>
<evidence type="ECO:0000256" key="9">
    <source>
        <dbReference type="ARBA" id="ARBA00023274"/>
    </source>
</evidence>
<dbReference type="GO" id="GO:0003735">
    <property type="term" value="F:structural constituent of ribosome"/>
    <property type="evidence" value="ECO:0007669"/>
    <property type="project" value="InterPro"/>
</dbReference>
<evidence type="ECO:0000256" key="1">
    <source>
        <dbReference type="ARBA" id="ARBA00001936"/>
    </source>
</evidence>
<feature type="non-terminal residue" evidence="12">
    <location>
        <position position="1"/>
    </location>
</feature>
<feature type="region of interest" description="Disordered" evidence="10">
    <location>
        <begin position="210"/>
        <end position="232"/>
    </location>
</feature>
<dbReference type="PANTHER" id="PTHR12318:SF0">
    <property type="entry name" value="ACYL-COENZYME A DIPHOSPHATASE NUDT19"/>
    <property type="match status" value="1"/>
</dbReference>
<dbReference type="GO" id="GO:0022626">
    <property type="term" value="C:cytosolic ribosome"/>
    <property type="evidence" value="ECO:0007669"/>
    <property type="project" value="UniProtKB-ARBA"/>
</dbReference>
<dbReference type="InterPro" id="IPR015797">
    <property type="entry name" value="NUDIX_hydrolase-like_dom_sf"/>
</dbReference>
<accession>A0A093XSG3</accession>
<dbReference type="InterPro" id="IPR038579">
    <property type="entry name" value="Ribosomal_eS21_sf"/>
</dbReference>
<dbReference type="SUPFAM" id="SSF55811">
    <property type="entry name" value="Nudix"/>
    <property type="match status" value="1"/>
</dbReference>
<dbReference type="Gene3D" id="3.90.79.10">
    <property type="entry name" value="Nucleoside Triphosphate Pyrophosphohydrolase"/>
    <property type="match status" value="1"/>
</dbReference>
<keyword evidence="6" id="KW-0460">Magnesium</keyword>
<keyword evidence="5" id="KW-0378">Hydrolase</keyword>
<reference evidence="12" key="1">
    <citation type="journal article" date="2014" name="PLoS Genet.">
        <title>Signature Gene Expression Reveals Novel Clues to the Molecular Mechanisms of Dimorphic Transition in Penicillium marneffei.</title>
        <authorList>
            <person name="Yang E."/>
            <person name="Wang G."/>
            <person name="Cai J."/>
            <person name="Woo P.C."/>
            <person name="Lau S.K."/>
            <person name="Yuen K.-Y."/>
            <person name="Chow W.-N."/>
            <person name="Lin X."/>
        </authorList>
    </citation>
    <scope>NUCLEOTIDE SEQUENCE [LARGE SCALE GENOMIC DNA]</scope>
    <source>
        <strain evidence="12">PM1</strain>
    </source>
</reference>
<evidence type="ECO:0000256" key="10">
    <source>
        <dbReference type="SAM" id="MobiDB-lite"/>
    </source>
</evidence>
<evidence type="ECO:0000256" key="3">
    <source>
        <dbReference type="ARBA" id="ARBA00010228"/>
    </source>
</evidence>
<feature type="domain" description="Nudix hydrolase" evidence="11">
    <location>
        <begin position="47"/>
        <end position="267"/>
    </location>
</feature>
<name>A0A093XSG3_TALMA</name>
<evidence type="ECO:0000256" key="8">
    <source>
        <dbReference type="ARBA" id="ARBA00023211"/>
    </source>
</evidence>
<evidence type="ECO:0000256" key="2">
    <source>
        <dbReference type="ARBA" id="ARBA00001946"/>
    </source>
</evidence>
<dbReference type="InterPro" id="IPR039121">
    <property type="entry name" value="NUDT19"/>
</dbReference>
<dbReference type="GO" id="GO:0046872">
    <property type="term" value="F:metal ion binding"/>
    <property type="evidence" value="ECO:0007669"/>
    <property type="project" value="UniProtKB-KW"/>
</dbReference>
<comment type="cofactor">
    <cofactor evidence="2">
        <name>Mg(2+)</name>
        <dbReference type="ChEBI" id="CHEBI:18420"/>
    </cofactor>
</comment>
<evidence type="ECO:0000313" key="12">
    <source>
        <dbReference type="EMBL" id="KFX48198.1"/>
    </source>
</evidence>
<dbReference type="InterPro" id="IPR001931">
    <property type="entry name" value="Ribosomal_eS21"/>
</dbReference>
<evidence type="ECO:0000256" key="4">
    <source>
        <dbReference type="ARBA" id="ARBA00022723"/>
    </source>
</evidence>
<evidence type="ECO:0000256" key="6">
    <source>
        <dbReference type="ARBA" id="ARBA00022842"/>
    </source>
</evidence>
<evidence type="ECO:0000256" key="7">
    <source>
        <dbReference type="ARBA" id="ARBA00022980"/>
    </source>
</evidence>
<dbReference type="PROSITE" id="PS51462">
    <property type="entry name" value="NUDIX"/>
    <property type="match status" value="1"/>
</dbReference>
<dbReference type="GO" id="GO:0006412">
    <property type="term" value="P:translation"/>
    <property type="evidence" value="ECO:0007669"/>
    <property type="project" value="InterPro"/>
</dbReference>
<gene>
    <name evidence="12" type="ORF">GQ26_0132450</name>
</gene>
<dbReference type="Gene3D" id="3.30.1230.20">
    <property type="match status" value="1"/>
</dbReference>
<comment type="caution">
    <text evidence="12">The sequence shown here is derived from an EMBL/GenBank/DDBJ whole genome shotgun (WGS) entry which is preliminary data.</text>
</comment>
<evidence type="ECO:0000256" key="5">
    <source>
        <dbReference type="ARBA" id="ARBA00022801"/>
    </source>
</evidence>
<organism evidence="12">
    <name type="scientific">Talaromyces marneffei PM1</name>
    <dbReference type="NCBI Taxonomy" id="1077442"/>
    <lineage>
        <taxon>Eukaryota</taxon>
        <taxon>Fungi</taxon>
        <taxon>Dikarya</taxon>
        <taxon>Ascomycota</taxon>
        <taxon>Pezizomycotina</taxon>
        <taxon>Eurotiomycetes</taxon>
        <taxon>Eurotiomycetidae</taxon>
        <taxon>Eurotiales</taxon>
        <taxon>Trichocomaceae</taxon>
        <taxon>Talaromyces</taxon>
        <taxon>Talaromyces sect. Talaromyces</taxon>
    </lineage>
</organism>
<dbReference type="GO" id="GO:0005739">
    <property type="term" value="C:mitochondrion"/>
    <property type="evidence" value="ECO:0007669"/>
    <property type="project" value="TreeGrafter"/>
</dbReference>
<sequence length="455" mass="51309">RYLAVQILALITTTIDHSRRNQFIKAHHVAHPNQQCLQSQKRRNWQSLALVQGNVVLISPENEVLLLHRVKTSTSFASAHVFPGGNISVRQDGEFTVSLEDPRRHYDGINYRRAAIRELFEESGILLATDTTNPQKLVHVDEAERERGRYDIHNNKIGFEEWLKKQNSTAEMDTDNLIPFTHWITPPNLPKRFSTQMYLYFLPIQDSSKASGEENTAQGLPEGGRQEVQVPTSDGGVEINEARFLPASNWLQQAQAGEIILYPPQFLLLSVTAQFLDQSPSTSSSTEKQARRKELLEFIHSGNPPWTDKFVCPRSLQLLDDKRAVLALDHPGPELHGSGKKGDDERVIVVNFGKDGPRNVECSYKYFHRGSSYHAPDSKDYVPRKCSATNRIIKANDHASVQISIGNVDENGRYTGENGVYALSGFVRARGEADDSLNRLAQRDGYLKNVWSAQR</sequence>
<keyword evidence="7 12" id="KW-0689">Ribosomal protein</keyword>
<dbReference type="GO" id="GO:0016818">
    <property type="term" value="F:hydrolase activity, acting on acid anhydrides, in phosphorus-containing anhydrides"/>
    <property type="evidence" value="ECO:0007669"/>
    <property type="project" value="InterPro"/>
</dbReference>
<proteinExistence type="inferred from homology"/>
<evidence type="ECO:0000259" key="11">
    <source>
        <dbReference type="PROSITE" id="PS51462"/>
    </source>
</evidence>
<dbReference type="AlphaFoldDB" id="A0A093XSG3"/>
<dbReference type="CDD" id="cd18870">
    <property type="entry name" value="NUDIX_AcylCoAdiphos_Nudt19"/>
    <property type="match status" value="1"/>
</dbReference>
<comment type="cofactor">
    <cofactor evidence="1">
        <name>Mn(2+)</name>
        <dbReference type="ChEBI" id="CHEBI:29035"/>
    </cofactor>
</comment>
<keyword evidence="4" id="KW-0479">Metal-binding</keyword>
<dbReference type="GO" id="GO:1990904">
    <property type="term" value="C:ribonucleoprotein complex"/>
    <property type="evidence" value="ECO:0007669"/>
    <property type="project" value="UniProtKB-KW"/>
</dbReference>